<gene>
    <name evidence="1" type="ORF">KFK09_029374</name>
</gene>
<dbReference type="AlphaFoldDB" id="A0A8T3A155"/>
<accession>A0A8T3A155</accession>
<dbReference type="OrthoDB" id="10067222at2759"/>
<evidence type="ECO:0000313" key="2">
    <source>
        <dbReference type="Proteomes" id="UP000829196"/>
    </source>
</evidence>
<protein>
    <submittedName>
        <fullName evidence="1">Uncharacterized protein</fullName>
    </submittedName>
</protein>
<name>A0A8T3A155_DENNO</name>
<organism evidence="1 2">
    <name type="scientific">Dendrobium nobile</name>
    <name type="common">Orchid</name>
    <dbReference type="NCBI Taxonomy" id="94219"/>
    <lineage>
        <taxon>Eukaryota</taxon>
        <taxon>Viridiplantae</taxon>
        <taxon>Streptophyta</taxon>
        <taxon>Embryophyta</taxon>
        <taxon>Tracheophyta</taxon>
        <taxon>Spermatophyta</taxon>
        <taxon>Magnoliopsida</taxon>
        <taxon>Liliopsida</taxon>
        <taxon>Asparagales</taxon>
        <taxon>Orchidaceae</taxon>
        <taxon>Epidendroideae</taxon>
        <taxon>Malaxideae</taxon>
        <taxon>Dendrobiinae</taxon>
        <taxon>Dendrobium</taxon>
    </lineage>
</organism>
<proteinExistence type="predicted"/>
<comment type="caution">
    <text evidence="1">The sequence shown here is derived from an EMBL/GenBank/DDBJ whole genome shotgun (WGS) entry which is preliminary data.</text>
</comment>
<reference evidence="1" key="1">
    <citation type="journal article" date="2022" name="Front. Genet.">
        <title>Chromosome-Scale Assembly of the Dendrobium nobile Genome Provides Insights Into the Molecular Mechanism of the Biosynthesis of the Medicinal Active Ingredient of Dendrobium.</title>
        <authorList>
            <person name="Xu Q."/>
            <person name="Niu S.-C."/>
            <person name="Li K.-L."/>
            <person name="Zheng P.-J."/>
            <person name="Zhang X.-J."/>
            <person name="Jia Y."/>
            <person name="Liu Y."/>
            <person name="Niu Y.-X."/>
            <person name="Yu L.-H."/>
            <person name="Chen D.-F."/>
            <person name="Zhang G.-Q."/>
        </authorList>
    </citation>
    <scope>NUCLEOTIDE SEQUENCE</scope>
    <source>
        <tissue evidence="1">Leaf</tissue>
    </source>
</reference>
<sequence>MPLTNLLQHRAGSQWIVAAKATLPRTMPRREFKSSAKDSAHRRSKLYFRALRASDLDDRHESIPCHVPLGAEAPTNGRRANDRLRAAFLAWILT</sequence>
<dbReference type="Proteomes" id="UP000829196">
    <property type="component" value="Unassembled WGS sequence"/>
</dbReference>
<dbReference type="EMBL" id="JAGYWB010000043">
    <property type="protein sequence ID" value="KAI0485978.1"/>
    <property type="molecule type" value="Genomic_DNA"/>
</dbReference>
<evidence type="ECO:0000313" key="1">
    <source>
        <dbReference type="EMBL" id="KAI0485978.1"/>
    </source>
</evidence>
<keyword evidence="2" id="KW-1185">Reference proteome</keyword>